<feature type="compositionally biased region" description="Polar residues" evidence="5">
    <location>
        <begin position="169"/>
        <end position="183"/>
    </location>
</feature>
<feature type="domain" description="PPIase FKBP-type" evidence="7">
    <location>
        <begin position="220"/>
        <end position="304"/>
    </location>
</feature>
<dbReference type="PANTHER" id="PTHR46512">
    <property type="entry name" value="PEPTIDYLPROLYL ISOMERASE"/>
    <property type="match status" value="1"/>
</dbReference>
<keyword evidence="9" id="KW-1185">Reference proteome</keyword>
<keyword evidence="6" id="KW-1133">Transmembrane helix</keyword>
<organism evidence="8 9">
    <name type="scientific">Mizuhopecten yessoensis</name>
    <name type="common">Japanese scallop</name>
    <name type="synonym">Patinopecten yessoensis</name>
    <dbReference type="NCBI Taxonomy" id="6573"/>
    <lineage>
        <taxon>Eukaryota</taxon>
        <taxon>Metazoa</taxon>
        <taxon>Spiralia</taxon>
        <taxon>Lophotrochozoa</taxon>
        <taxon>Mollusca</taxon>
        <taxon>Bivalvia</taxon>
        <taxon>Autobranchia</taxon>
        <taxon>Pteriomorphia</taxon>
        <taxon>Pectinida</taxon>
        <taxon>Pectinoidea</taxon>
        <taxon>Pectinidae</taxon>
        <taxon>Mizuhopecten</taxon>
    </lineage>
</organism>
<evidence type="ECO:0000313" key="9">
    <source>
        <dbReference type="Proteomes" id="UP000242188"/>
    </source>
</evidence>
<dbReference type="InterPro" id="IPR046357">
    <property type="entry name" value="PPIase_dom_sf"/>
</dbReference>
<keyword evidence="6" id="KW-0812">Transmembrane</keyword>
<keyword evidence="3 8" id="KW-0413">Isomerase</keyword>
<keyword evidence="2 4" id="KW-0802">TPR repeat</keyword>
<dbReference type="GO" id="GO:0003755">
    <property type="term" value="F:peptidyl-prolyl cis-trans isomerase activity"/>
    <property type="evidence" value="ECO:0007669"/>
    <property type="project" value="UniProtKB-KW"/>
</dbReference>
<dbReference type="Pfam" id="PF00254">
    <property type="entry name" value="FKBP_C"/>
    <property type="match status" value="1"/>
</dbReference>
<gene>
    <name evidence="8" type="ORF">KP79_PYT15348</name>
</gene>
<dbReference type="AlphaFoldDB" id="A0A210QYY7"/>
<reference evidence="8 9" key="1">
    <citation type="journal article" date="2017" name="Nat. Ecol. Evol.">
        <title>Scallop genome provides insights into evolution of bilaterian karyotype and development.</title>
        <authorList>
            <person name="Wang S."/>
            <person name="Zhang J."/>
            <person name="Jiao W."/>
            <person name="Li J."/>
            <person name="Xun X."/>
            <person name="Sun Y."/>
            <person name="Guo X."/>
            <person name="Huan P."/>
            <person name="Dong B."/>
            <person name="Zhang L."/>
            <person name="Hu X."/>
            <person name="Sun X."/>
            <person name="Wang J."/>
            <person name="Zhao C."/>
            <person name="Wang Y."/>
            <person name="Wang D."/>
            <person name="Huang X."/>
            <person name="Wang R."/>
            <person name="Lv J."/>
            <person name="Li Y."/>
            <person name="Zhang Z."/>
            <person name="Liu B."/>
            <person name="Lu W."/>
            <person name="Hui Y."/>
            <person name="Liang J."/>
            <person name="Zhou Z."/>
            <person name="Hou R."/>
            <person name="Li X."/>
            <person name="Liu Y."/>
            <person name="Li H."/>
            <person name="Ning X."/>
            <person name="Lin Y."/>
            <person name="Zhao L."/>
            <person name="Xing Q."/>
            <person name="Dou J."/>
            <person name="Li Y."/>
            <person name="Mao J."/>
            <person name="Guo H."/>
            <person name="Dou H."/>
            <person name="Li T."/>
            <person name="Mu C."/>
            <person name="Jiang W."/>
            <person name="Fu Q."/>
            <person name="Fu X."/>
            <person name="Miao Y."/>
            <person name="Liu J."/>
            <person name="Yu Q."/>
            <person name="Li R."/>
            <person name="Liao H."/>
            <person name="Li X."/>
            <person name="Kong Y."/>
            <person name="Jiang Z."/>
            <person name="Chourrout D."/>
            <person name="Li R."/>
            <person name="Bao Z."/>
        </authorList>
    </citation>
    <scope>NUCLEOTIDE SEQUENCE [LARGE SCALE GENOMIC DNA]</scope>
    <source>
        <strain evidence="8 9">PY_sf001</strain>
    </source>
</reference>
<dbReference type="STRING" id="6573.A0A210QYY7"/>
<dbReference type="GO" id="GO:0043066">
    <property type="term" value="P:negative regulation of apoptotic process"/>
    <property type="evidence" value="ECO:0007669"/>
    <property type="project" value="TreeGrafter"/>
</dbReference>
<dbReference type="EMBL" id="NEDP02001165">
    <property type="protein sequence ID" value="OWF53969.1"/>
    <property type="molecule type" value="Genomic_DNA"/>
</dbReference>
<protein>
    <recommendedName>
        <fullName evidence="3">peptidylprolyl isomerase</fullName>
        <ecNumber evidence="3">5.2.1.8</ecNumber>
    </recommendedName>
</protein>
<dbReference type="EC" id="5.2.1.8" evidence="3"/>
<feature type="compositionally biased region" description="Polar residues" evidence="5">
    <location>
        <begin position="105"/>
        <end position="162"/>
    </location>
</feature>
<dbReference type="GO" id="GO:0044183">
    <property type="term" value="F:protein folding chaperone"/>
    <property type="evidence" value="ECO:0007669"/>
    <property type="project" value="TreeGrafter"/>
</dbReference>
<dbReference type="PROSITE" id="PS50005">
    <property type="entry name" value="TPR"/>
    <property type="match status" value="1"/>
</dbReference>
<dbReference type="Proteomes" id="UP000242188">
    <property type="component" value="Unassembled WGS sequence"/>
</dbReference>
<dbReference type="GO" id="GO:0005740">
    <property type="term" value="C:mitochondrial envelope"/>
    <property type="evidence" value="ECO:0007669"/>
    <property type="project" value="TreeGrafter"/>
</dbReference>
<dbReference type="SMART" id="SM00028">
    <property type="entry name" value="TPR"/>
    <property type="match status" value="3"/>
</dbReference>
<dbReference type="InterPro" id="IPR050754">
    <property type="entry name" value="FKBP4/5/8-like"/>
</dbReference>
<evidence type="ECO:0000259" key="7">
    <source>
        <dbReference type="PROSITE" id="PS50059"/>
    </source>
</evidence>
<dbReference type="PROSITE" id="PS50059">
    <property type="entry name" value="FKBP_PPIASE"/>
    <property type="match status" value="1"/>
</dbReference>
<dbReference type="Gene3D" id="3.10.50.40">
    <property type="match status" value="1"/>
</dbReference>
<evidence type="ECO:0000256" key="6">
    <source>
        <dbReference type="SAM" id="Phobius"/>
    </source>
</evidence>
<evidence type="ECO:0000256" key="5">
    <source>
        <dbReference type="SAM" id="MobiDB-lite"/>
    </source>
</evidence>
<evidence type="ECO:0000256" key="1">
    <source>
        <dbReference type="ARBA" id="ARBA00022737"/>
    </source>
</evidence>
<dbReference type="InterPro" id="IPR001179">
    <property type="entry name" value="PPIase_FKBP_dom"/>
</dbReference>
<evidence type="ECO:0000313" key="8">
    <source>
        <dbReference type="EMBL" id="OWF53969.1"/>
    </source>
</evidence>
<name>A0A210QYY7_MIZYE</name>
<feature type="compositionally biased region" description="Low complexity" evidence="5">
    <location>
        <begin position="95"/>
        <end position="104"/>
    </location>
</feature>
<proteinExistence type="predicted"/>
<feature type="region of interest" description="Disordered" evidence="5">
    <location>
        <begin position="1"/>
        <end position="190"/>
    </location>
</feature>
<feature type="compositionally biased region" description="Polar residues" evidence="5">
    <location>
        <begin position="71"/>
        <end position="87"/>
    </location>
</feature>
<dbReference type="OrthoDB" id="532682at2759"/>
<feature type="transmembrane region" description="Helical" evidence="6">
    <location>
        <begin position="497"/>
        <end position="518"/>
    </location>
</feature>
<dbReference type="InterPro" id="IPR019734">
    <property type="entry name" value="TPR_rpt"/>
</dbReference>
<dbReference type="SUPFAM" id="SSF48452">
    <property type="entry name" value="TPR-like"/>
    <property type="match status" value="1"/>
</dbReference>
<feature type="compositionally biased region" description="Basic and acidic residues" evidence="5">
    <location>
        <begin position="20"/>
        <end position="62"/>
    </location>
</feature>
<feature type="repeat" description="TPR" evidence="4">
    <location>
        <begin position="407"/>
        <end position="440"/>
    </location>
</feature>
<dbReference type="GO" id="GO:0012505">
    <property type="term" value="C:endomembrane system"/>
    <property type="evidence" value="ECO:0007669"/>
    <property type="project" value="TreeGrafter"/>
</dbReference>
<dbReference type="PANTHER" id="PTHR46512:SF1">
    <property type="entry name" value="PEPTIDYLPROLYL ISOMERASE"/>
    <property type="match status" value="1"/>
</dbReference>
<comment type="caution">
    <text evidence="8">The sequence shown here is derived from an EMBL/GenBank/DDBJ whole genome shotgun (WGS) entry which is preliminary data.</text>
</comment>
<keyword evidence="3" id="KW-0697">Rotamase</keyword>
<evidence type="ECO:0000256" key="3">
    <source>
        <dbReference type="PROSITE-ProRule" id="PRU00277"/>
    </source>
</evidence>
<evidence type="ECO:0000256" key="4">
    <source>
        <dbReference type="PROSITE-ProRule" id="PRU00339"/>
    </source>
</evidence>
<dbReference type="GO" id="GO:0016020">
    <property type="term" value="C:membrane"/>
    <property type="evidence" value="ECO:0007669"/>
    <property type="project" value="TreeGrafter"/>
</dbReference>
<feature type="compositionally biased region" description="Polar residues" evidence="5">
    <location>
        <begin position="1"/>
        <end position="19"/>
    </location>
</feature>
<keyword evidence="1" id="KW-0677">Repeat</keyword>
<keyword evidence="6" id="KW-0472">Membrane</keyword>
<dbReference type="SUPFAM" id="SSF54534">
    <property type="entry name" value="FKBP-like"/>
    <property type="match status" value="1"/>
</dbReference>
<dbReference type="Gene3D" id="1.25.40.10">
    <property type="entry name" value="Tetratricopeptide repeat domain"/>
    <property type="match status" value="1"/>
</dbReference>
<evidence type="ECO:0000256" key="2">
    <source>
        <dbReference type="ARBA" id="ARBA00022803"/>
    </source>
</evidence>
<accession>A0A210QYY7</accession>
<comment type="catalytic activity">
    <reaction evidence="3">
        <text>[protein]-peptidylproline (omega=180) = [protein]-peptidylproline (omega=0)</text>
        <dbReference type="Rhea" id="RHEA:16237"/>
        <dbReference type="Rhea" id="RHEA-COMP:10747"/>
        <dbReference type="Rhea" id="RHEA-COMP:10748"/>
        <dbReference type="ChEBI" id="CHEBI:83833"/>
        <dbReference type="ChEBI" id="CHEBI:83834"/>
        <dbReference type="EC" id="5.2.1.8"/>
    </reaction>
</comment>
<dbReference type="InterPro" id="IPR011990">
    <property type="entry name" value="TPR-like_helical_dom_sf"/>
</dbReference>
<dbReference type="GO" id="GO:0005829">
    <property type="term" value="C:cytosol"/>
    <property type="evidence" value="ECO:0007669"/>
    <property type="project" value="TreeGrafter"/>
</dbReference>
<sequence length="520" mass="56339">MEPQATALTNGFDTNTSSESEAKSRCQASDDHAKSKCDIDSELTQKELGAKGDDVSAHKDNVSFEPDSAQAVPTSGESQSAHIANTSEAHRSGEATAAAAAAQAGSTPNTQGSEEASASPSVTQESEEASASISDTKGSEEASASISDTQGSEKASASTSDTQGHEVASASTSNTTDAQNDAASVSKEVEEEKKVDIFGNGLLVKSVIRKGNGDERPSDGDTCTINIDVKLADGKLVDHMENFSFFLGEHEVMLALDVGVKFMYIGEISVFHTDAKYAYGARGRTPDIPADASLVLTVELLRVYPAVDRQKLSVDQRLSLGEKKRVRGNQLYSWKDYPTAIEVYSRALHILDPQSGSFTESPEKLQEFLDCRIKCYNNMCICQMMLGHHEAAIKSANEVLRVQSDNWKALSRLGKALGESGDTKKAIEVLRRCEKLNQNDKKFQSQNQALMQTYIKRSVKESEKEKKMYKKMFGLEKPATPILEKKSISVFAPSWKWALGGVGMALVAVGVTAAFKYFQH</sequence>